<organism evidence="1 2">
    <name type="scientific">Botrytis fragariae</name>
    <dbReference type="NCBI Taxonomy" id="1964551"/>
    <lineage>
        <taxon>Eukaryota</taxon>
        <taxon>Fungi</taxon>
        <taxon>Dikarya</taxon>
        <taxon>Ascomycota</taxon>
        <taxon>Pezizomycotina</taxon>
        <taxon>Leotiomycetes</taxon>
        <taxon>Helotiales</taxon>
        <taxon>Sclerotiniaceae</taxon>
        <taxon>Botrytis</taxon>
    </lineage>
</organism>
<dbReference type="AlphaFoldDB" id="A0A8H6B2W1"/>
<dbReference type="EMBL" id="JABFCT010000002">
    <property type="protein sequence ID" value="KAF5878143.1"/>
    <property type="molecule type" value="Genomic_DNA"/>
</dbReference>
<dbReference type="Proteomes" id="UP000531561">
    <property type="component" value="Unassembled WGS sequence"/>
</dbReference>
<reference evidence="1 2" key="1">
    <citation type="journal article" date="2020" name="Phytopathology">
        <title>A high-quality genome resource of Botrytis fragariae, a new and rapidly spreading fungal pathogen causing strawberry gray mold in the U.S.A.</title>
        <authorList>
            <person name="Wu Y."/>
            <person name="Saski C.A."/>
            <person name="Schnabel G."/>
            <person name="Xiao S."/>
            <person name="Hu M."/>
        </authorList>
    </citation>
    <scope>NUCLEOTIDE SEQUENCE [LARGE SCALE GENOMIC DNA]</scope>
    <source>
        <strain evidence="1 2">BVB16</strain>
    </source>
</reference>
<dbReference type="RefSeq" id="XP_037197088.1">
    <property type="nucleotide sequence ID" value="XM_037330755.1"/>
</dbReference>
<gene>
    <name evidence="1" type="ORF">Bfra_000310</name>
</gene>
<keyword evidence="2" id="KW-1185">Reference proteome</keyword>
<sequence length="89" mass="10159">MASSFTISISYKILEDHKRQARPKGTNLPVLCEWELLLVIVITGASIKSDTAAASYQFILLMGIRRMNRMVKEHFDEEVMKKSSEDRAI</sequence>
<name>A0A8H6B2W1_9HELO</name>
<evidence type="ECO:0000313" key="1">
    <source>
        <dbReference type="EMBL" id="KAF5878143.1"/>
    </source>
</evidence>
<proteinExistence type="predicted"/>
<comment type="caution">
    <text evidence="1">The sequence shown here is derived from an EMBL/GenBank/DDBJ whole genome shotgun (WGS) entry which is preliminary data.</text>
</comment>
<protein>
    <submittedName>
        <fullName evidence="1">Uncharacterized protein</fullName>
    </submittedName>
</protein>
<accession>A0A8H6B2W1</accession>
<evidence type="ECO:0000313" key="2">
    <source>
        <dbReference type="Proteomes" id="UP000531561"/>
    </source>
</evidence>
<dbReference type="GeneID" id="59254447"/>